<keyword evidence="3" id="KW-1185">Reference proteome</keyword>
<dbReference type="Proteomes" id="UP000441585">
    <property type="component" value="Unassembled WGS sequence"/>
</dbReference>
<reference evidence="2 3" key="1">
    <citation type="submission" date="2019-11" db="EMBL/GenBank/DDBJ databases">
        <title>Bacillus idriensis genome.</title>
        <authorList>
            <person name="Konopka E.N."/>
            <person name="Newman J.D."/>
        </authorList>
    </citation>
    <scope>NUCLEOTIDE SEQUENCE [LARGE SCALE GENOMIC DNA]</scope>
    <source>
        <strain evidence="2 3">DSM 19097</strain>
    </source>
</reference>
<keyword evidence="1" id="KW-0812">Transmembrane</keyword>
<name>A0A6I2MFX6_9BACI</name>
<protein>
    <submittedName>
        <fullName evidence="2">Uncharacterized protein</fullName>
    </submittedName>
</protein>
<proteinExistence type="predicted"/>
<comment type="caution">
    <text evidence="2">The sequence shown here is derived from an EMBL/GenBank/DDBJ whole genome shotgun (WGS) entry which is preliminary data.</text>
</comment>
<dbReference type="EMBL" id="WKKF01000004">
    <property type="protein sequence ID" value="MRX55341.1"/>
    <property type="molecule type" value="Genomic_DNA"/>
</dbReference>
<dbReference type="AlphaFoldDB" id="A0A6I2MFX6"/>
<keyword evidence="1" id="KW-1133">Transmembrane helix</keyword>
<keyword evidence="1" id="KW-0472">Membrane</keyword>
<evidence type="ECO:0000313" key="2">
    <source>
        <dbReference type="EMBL" id="MRX55341.1"/>
    </source>
</evidence>
<gene>
    <name evidence="2" type="ORF">GJU41_15365</name>
</gene>
<organism evidence="2 3">
    <name type="scientific">Metabacillus idriensis</name>
    <dbReference type="NCBI Taxonomy" id="324768"/>
    <lineage>
        <taxon>Bacteria</taxon>
        <taxon>Bacillati</taxon>
        <taxon>Bacillota</taxon>
        <taxon>Bacilli</taxon>
        <taxon>Bacillales</taxon>
        <taxon>Bacillaceae</taxon>
        <taxon>Metabacillus</taxon>
    </lineage>
</organism>
<evidence type="ECO:0000313" key="3">
    <source>
        <dbReference type="Proteomes" id="UP000441585"/>
    </source>
</evidence>
<accession>A0A6I2MFX6</accession>
<sequence>MKVFFHKVVSALSQSIPFPITETIEVNHFTQELTDFVIEQFHRMAVYLQAALFIATIFFGFYGLFVGGKLFQNLPEELKVNQIKRWKNSKISYFRDFIRFYESLIFLRLFSKLEEEMRGNHHD</sequence>
<evidence type="ECO:0000256" key="1">
    <source>
        <dbReference type="SAM" id="Phobius"/>
    </source>
</evidence>
<dbReference type="RefSeq" id="WP_070876527.1">
    <property type="nucleotide sequence ID" value="NZ_CAJFZX010000001.1"/>
</dbReference>
<feature type="transmembrane region" description="Helical" evidence="1">
    <location>
        <begin position="44"/>
        <end position="65"/>
    </location>
</feature>